<feature type="transmembrane region" description="Helical" evidence="7">
    <location>
        <begin position="12"/>
        <end position="31"/>
    </location>
</feature>
<dbReference type="Pfam" id="PF00990">
    <property type="entry name" value="GGDEF"/>
    <property type="match status" value="1"/>
</dbReference>
<dbReference type="SMART" id="SM00267">
    <property type="entry name" value="GGDEF"/>
    <property type="match status" value="1"/>
</dbReference>
<dbReference type="InterPro" id="IPR029787">
    <property type="entry name" value="Nucleotide_cyclase"/>
</dbReference>
<comment type="subcellular location">
    <subcellularLocation>
        <location evidence="1">Cell membrane</location>
        <topology evidence="1">Multi-pass membrane protein</topology>
    </subcellularLocation>
</comment>
<name>A0ABX2VDA2_9BACL</name>
<keyword evidence="11" id="KW-1185">Reference proteome</keyword>
<sequence length="548" mass="61263">MQKLSIRFDVLLALLIAGLFFIMTLCLTFLISQLATDRLKKEVGMTLSATAYQLSDKLDHYMWSRTAEVNVLRTLPTIQEQRDLNATRDTLEQLQKQIPDFSWIGVIGPDGQVLASTGKILEGQSIKERPVFQEAQDKPFIGDVHDAVLLAKLLPNPSGEPLQFVDISTPLGSNGKKSGVLATHLSFEWAKEIEQSFQSSTAQIKDVEFFIVSQQSRTVLLGPEQWRGKMLPADWLSGKQTGYRVSTWGDGQEYLTGSTQSKGYKNYDGLGWTILVRQPSHVAFSDASALRDYILIAGLIASLVTAVIGWFVARLLTRPLKQITQAAKEMQRDPSKSIPSHTGIREIEVLSVALRQLTAKLTHTEQEKTTYESLALHDALTGLPNRNGLSDYLEELTVKNHTQTYLYLDLDGFKAVNDQYGHAMGDLLLIEVADRLRSSLHYKGITARLGGDEFLIVLNDPLSIEDMEQYATSLIHSLSTPYLLHQQVLYIGASIGISVRSPEESMEQAMHHADIALYDSKKQGKGRLTFYRSELPLTRQNVLRNVNE</sequence>
<dbReference type="RefSeq" id="WP_051524033.1">
    <property type="nucleotide sequence ID" value="NZ_LVVL01000001.1"/>
</dbReference>
<dbReference type="Pfam" id="PF02743">
    <property type="entry name" value="dCache_1"/>
    <property type="match status" value="1"/>
</dbReference>
<keyword evidence="5 7" id="KW-0472">Membrane</keyword>
<dbReference type="NCBIfam" id="TIGR00254">
    <property type="entry name" value="GGDEF"/>
    <property type="match status" value="1"/>
</dbReference>
<protein>
    <submittedName>
        <fullName evidence="10">Diguanylate cyclase</fullName>
    </submittedName>
</protein>
<organism evidence="10 11">
    <name type="scientific">Exiguobacterium undae</name>
    <dbReference type="NCBI Taxonomy" id="169177"/>
    <lineage>
        <taxon>Bacteria</taxon>
        <taxon>Bacillati</taxon>
        <taxon>Bacillota</taxon>
        <taxon>Bacilli</taxon>
        <taxon>Bacillales</taxon>
        <taxon>Bacillales Family XII. Incertae Sedis</taxon>
        <taxon>Exiguobacterium</taxon>
    </lineage>
</organism>
<comment type="caution">
    <text evidence="10">The sequence shown here is derived from an EMBL/GenBank/DDBJ whole genome shotgun (WGS) entry which is preliminary data.</text>
</comment>
<reference evidence="10 11" key="1">
    <citation type="submission" date="2016-03" db="EMBL/GenBank/DDBJ databases">
        <authorList>
            <person name="Cho S.-Y."/>
            <person name="Lim S."/>
            <person name="Kim H."/>
            <person name="Soh E.H."/>
            <person name="Moon J.S."/>
        </authorList>
    </citation>
    <scope>NUCLEOTIDE SEQUENCE [LARGE SCALE GENOMIC DNA]</scope>
    <source>
        <strain evidence="10 11">KCTC 3810</strain>
    </source>
</reference>
<dbReference type="Gene3D" id="3.30.450.20">
    <property type="entry name" value="PAS domain"/>
    <property type="match status" value="1"/>
</dbReference>
<gene>
    <name evidence="10" type="ORF">A3783_09895</name>
</gene>
<keyword evidence="4 7" id="KW-1133">Transmembrane helix</keyword>
<evidence type="ECO:0000259" key="8">
    <source>
        <dbReference type="PROSITE" id="PS50885"/>
    </source>
</evidence>
<dbReference type="CDD" id="cd06225">
    <property type="entry name" value="HAMP"/>
    <property type="match status" value="1"/>
</dbReference>
<evidence type="ECO:0000313" key="10">
    <source>
        <dbReference type="EMBL" id="OAN16212.1"/>
    </source>
</evidence>
<dbReference type="Pfam" id="PF00672">
    <property type="entry name" value="HAMP"/>
    <property type="match status" value="1"/>
</dbReference>
<evidence type="ECO:0000256" key="4">
    <source>
        <dbReference type="ARBA" id="ARBA00022989"/>
    </source>
</evidence>
<dbReference type="InterPro" id="IPR003660">
    <property type="entry name" value="HAMP_dom"/>
</dbReference>
<evidence type="ECO:0000256" key="7">
    <source>
        <dbReference type="SAM" id="Phobius"/>
    </source>
</evidence>
<dbReference type="PANTHER" id="PTHR44757:SF2">
    <property type="entry name" value="BIOFILM ARCHITECTURE MAINTENANCE PROTEIN MBAA"/>
    <property type="match status" value="1"/>
</dbReference>
<dbReference type="PANTHER" id="PTHR44757">
    <property type="entry name" value="DIGUANYLATE CYCLASE DGCP"/>
    <property type="match status" value="1"/>
</dbReference>
<feature type="transmembrane region" description="Helical" evidence="7">
    <location>
        <begin position="293"/>
        <end position="313"/>
    </location>
</feature>
<dbReference type="InterPro" id="IPR033479">
    <property type="entry name" value="dCache_1"/>
</dbReference>
<accession>A0ABX2VDA2</accession>
<feature type="coiled-coil region" evidence="6">
    <location>
        <begin position="347"/>
        <end position="374"/>
    </location>
</feature>
<dbReference type="InterPro" id="IPR043128">
    <property type="entry name" value="Rev_trsase/Diguanyl_cyclase"/>
</dbReference>
<dbReference type="CDD" id="cd01949">
    <property type="entry name" value="GGDEF"/>
    <property type="match status" value="1"/>
</dbReference>
<proteinExistence type="predicted"/>
<dbReference type="PROSITE" id="PS50885">
    <property type="entry name" value="HAMP"/>
    <property type="match status" value="1"/>
</dbReference>
<evidence type="ECO:0000313" key="11">
    <source>
        <dbReference type="Proteomes" id="UP000078447"/>
    </source>
</evidence>
<dbReference type="PROSITE" id="PS50887">
    <property type="entry name" value="GGDEF"/>
    <property type="match status" value="1"/>
</dbReference>
<feature type="domain" description="HAMP" evidence="8">
    <location>
        <begin position="314"/>
        <end position="366"/>
    </location>
</feature>
<dbReference type="SMART" id="SM00304">
    <property type="entry name" value="HAMP"/>
    <property type="match status" value="1"/>
</dbReference>
<evidence type="ECO:0000256" key="5">
    <source>
        <dbReference type="ARBA" id="ARBA00023136"/>
    </source>
</evidence>
<keyword evidence="3 7" id="KW-0812">Transmembrane</keyword>
<dbReference type="SUPFAM" id="SSF55073">
    <property type="entry name" value="Nucleotide cyclase"/>
    <property type="match status" value="1"/>
</dbReference>
<dbReference type="EMBL" id="LVVL01000001">
    <property type="protein sequence ID" value="OAN16212.1"/>
    <property type="molecule type" value="Genomic_DNA"/>
</dbReference>
<dbReference type="Gene3D" id="3.30.70.270">
    <property type="match status" value="1"/>
</dbReference>
<dbReference type="InterPro" id="IPR052155">
    <property type="entry name" value="Biofilm_reg_signaling"/>
</dbReference>
<keyword evidence="6" id="KW-0175">Coiled coil</keyword>
<evidence type="ECO:0000259" key="9">
    <source>
        <dbReference type="PROSITE" id="PS50887"/>
    </source>
</evidence>
<dbReference type="CDD" id="cd12914">
    <property type="entry name" value="PDC1_DGC_like"/>
    <property type="match status" value="1"/>
</dbReference>
<dbReference type="Proteomes" id="UP000078447">
    <property type="component" value="Unassembled WGS sequence"/>
</dbReference>
<evidence type="ECO:0000256" key="2">
    <source>
        <dbReference type="ARBA" id="ARBA00022475"/>
    </source>
</evidence>
<dbReference type="InterPro" id="IPR000160">
    <property type="entry name" value="GGDEF_dom"/>
</dbReference>
<evidence type="ECO:0000256" key="3">
    <source>
        <dbReference type="ARBA" id="ARBA00022692"/>
    </source>
</evidence>
<keyword evidence="2" id="KW-1003">Cell membrane</keyword>
<evidence type="ECO:0000256" key="6">
    <source>
        <dbReference type="SAM" id="Coils"/>
    </source>
</evidence>
<evidence type="ECO:0000256" key="1">
    <source>
        <dbReference type="ARBA" id="ARBA00004651"/>
    </source>
</evidence>
<dbReference type="Gene3D" id="6.10.340.10">
    <property type="match status" value="1"/>
</dbReference>
<feature type="domain" description="GGDEF" evidence="9">
    <location>
        <begin position="401"/>
        <end position="533"/>
    </location>
</feature>